<feature type="chain" id="PRO_5042012047" description="Extracellular solute-binding protein" evidence="2">
    <location>
        <begin position="23"/>
        <end position="499"/>
    </location>
</feature>
<accession>A0AAE3FI79</accession>
<evidence type="ECO:0000256" key="1">
    <source>
        <dbReference type="SAM" id="MobiDB-lite"/>
    </source>
</evidence>
<dbReference type="Proteomes" id="UP001139365">
    <property type="component" value="Unassembled WGS sequence"/>
</dbReference>
<evidence type="ECO:0000313" key="4">
    <source>
        <dbReference type="Proteomes" id="UP001139365"/>
    </source>
</evidence>
<evidence type="ECO:0008006" key="5">
    <source>
        <dbReference type="Google" id="ProtNLM"/>
    </source>
</evidence>
<gene>
    <name evidence="3" type="ORF">MR241_06295</name>
</gene>
<dbReference type="AlphaFoldDB" id="A0AAE3FI79"/>
<feature type="signal peptide" evidence="2">
    <location>
        <begin position="1"/>
        <end position="22"/>
    </location>
</feature>
<organism evidence="3 4">
    <name type="scientific">Candidatus Colimorpha enterica</name>
    <dbReference type="NCBI Taxonomy" id="3083063"/>
    <lineage>
        <taxon>Bacteria</taxon>
        <taxon>Pseudomonadati</taxon>
        <taxon>Bacteroidota</taxon>
        <taxon>Bacteroidia</taxon>
        <taxon>Bacteroidales</taxon>
        <taxon>Candidatus Colimorpha</taxon>
    </lineage>
</organism>
<dbReference type="SUPFAM" id="SSF53850">
    <property type="entry name" value="Periplasmic binding protein-like II"/>
    <property type="match status" value="1"/>
</dbReference>
<keyword evidence="2" id="KW-0732">Signal</keyword>
<evidence type="ECO:0000313" key="3">
    <source>
        <dbReference type="EMBL" id="MCI5755890.1"/>
    </source>
</evidence>
<comment type="caution">
    <text evidence="3">The sequence shown here is derived from an EMBL/GenBank/DDBJ whole genome shotgun (WGS) entry which is preliminary data.</text>
</comment>
<dbReference type="Gene3D" id="3.40.190.10">
    <property type="entry name" value="Periplasmic binding protein-like II"/>
    <property type="match status" value="1"/>
</dbReference>
<feature type="region of interest" description="Disordered" evidence="1">
    <location>
        <begin position="26"/>
        <end position="58"/>
    </location>
</feature>
<protein>
    <recommendedName>
        <fullName evidence="5">Extracellular solute-binding protein</fullName>
    </recommendedName>
</protein>
<evidence type="ECO:0000256" key="2">
    <source>
        <dbReference type="SAM" id="SignalP"/>
    </source>
</evidence>
<proteinExistence type="predicted"/>
<feature type="compositionally biased region" description="Polar residues" evidence="1">
    <location>
        <begin position="33"/>
        <end position="43"/>
    </location>
</feature>
<dbReference type="PROSITE" id="PS51257">
    <property type="entry name" value="PROKAR_LIPOPROTEIN"/>
    <property type="match status" value="1"/>
</dbReference>
<dbReference type="EMBL" id="JALEMU010000099">
    <property type="protein sequence ID" value="MCI5755890.1"/>
    <property type="molecule type" value="Genomic_DNA"/>
</dbReference>
<name>A0AAE3FI79_9BACT</name>
<sequence>MKKKRIIGILLAAAAAVGILTACQETDDGGDVSSDNRGTSTTIHGGDNSGSAHPTGIPDDVRFEGRTFRFLTSPRSGDAYTECWLDYEDGVTDTINTAVYKRNSATEDRLGIKLETEHSATYYGAVSTIIDLNTAEEFYFDAAYLSAQSAGVASLDGHFLDLNTLKYVDFTHDWWDGNCHEMLSVGRKNFLMVSDISMSVFERAHFTYFNKQMLKDLGVTEDPYQLVRSGEWTFDKMYEMIKLASWENGDGTRDEKDKYGLFNLNIPAVLNSFDYSFTGKDEDDYPVLFELTDSLHQSFDKLRELALDKNLQYDPATMLDPSVDVSKAGHIWAWTRSTMFPNDQILFMYAGFMTTEEIKEMKSDYGIVPNAKKDADQKRYQSAIDFYADMLCVPSQNSDPEYTGAVLEYMAYASTDTVKHEYIETVLKNKRNRDDDTKEMIDIISKSLHYEISDIYDLGIRNIIVNGAENNTLQSQYDKFKIIYQNNIESMKEKVSKIG</sequence>
<reference evidence="3 4" key="1">
    <citation type="submission" date="2022-03" db="EMBL/GenBank/DDBJ databases">
        <title>Metagenome-assembled genomes from swine fecal metagenomes.</title>
        <authorList>
            <person name="Holman D.B."/>
            <person name="Kommadath A."/>
        </authorList>
    </citation>
    <scope>NUCLEOTIDE SEQUENCE [LARGE SCALE GENOMIC DNA]</scope>
    <source>
        <strain evidence="3">SUG147</strain>
    </source>
</reference>